<dbReference type="Gene3D" id="2.30.40.10">
    <property type="entry name" value="Urease, subunit C, domain 1"/>
    <property type="match status" value="1"/>
</dbReference>
<dbReference type="EMBL" id="WBVM01000001">
    <property type="protein sequence ID" value="KAB2812720.1"/>
    <property type="molecule type" value="Genomic_DNA"/>
</dbReference>
<sequence>MRYADQVVLARRVHPMTPDAGVAEAVAVRGDRIEAVGSRVQARAWIGPGTTVTDHGSGVVTPGLVDAHSHPVLGLRMTAGADLTGVTSPDELRSALATAAATAPSGAWIQAWGLKPDAWPAPGPHRSWLDGIVGDRPALVRFFDGHAVVASTRALELAGTAGLADVLGPGLVGRDAQGLTGVVREPAGLAHLDAVIAPADVDDEAARLHELLAAMAATGLTTVHALDLEGDALAILAAAEARGRLPVRLLLSPWCGPDLDVDGWRALVDLQRRSGERWAVRGVKLFLDGTIDHGTAWLSRPDRWGQSDVSLWPDRERYAAALAFFDRHGVATATHAIGDASVGCALDAIGDLRRAGSTLVHRIEHIETAPDHLLPRFAEVGAAACMQPTHCTRYVAADGSDNWSARLPERQARQAWRTRDLRDLGAIVALGSDWPIAHYDPRQVMADAQERRPAELPDAAPVGPEQRLTARMALEGYTTHAAAADGLSAELGVLAPGARADLTVFAADPLELPPGELLTCPVLATYVGGVPTHRHADLPH</sequence>
<keyword evidence="2" id="KW-0378">Hydrolase</keyword>
<dbReference type="InterPro" id="IPR033932">
    <property type="entry name" value="YtcJ-like"/>
</dbReference>
<evidence type="ECO:0000313" key="3">
    <source>
        <dbReference type="Proteomes" id="UP000449906"/>
    </source>
</evidence>
<dbReference type="InterPro" id="IPR011059">
    <property type="entry name" value="Metal-dep_hydrolase_composite"/>
</dbReference>
<organism evidence="2 3">
    <name type="scientific">Nocardioides simplex</name>
    <name type="common">Arthrobacter simplex</name>
    <dbReference type="NCBI Taxonomy" id="2045"/>
    <lineage>
        <taxon>Bacteria</taxon>
        <taxon>Bacillati</taxon>
        <taxon>Actinomycetota</taxon>
        <taxon>Actinomycetes</taxon>
        <taxon>Propionibacteriales</taxon>
        <taxon>Nocardioidaceae</taxon>
        <taxon>Pimelobacter</taxon>
    </lineage>
</organism>
<dbReference type="Gene3D" id="3.20.20.140">
    <property type="entry name" value="Metal-dependent hydrolases"/>
    <property type="match status" value="1"/>
</dbReference>
<dbReference type="PANTHER" id="PTHR22642:SF2">
    <property type="entry name" value="PROTEIN LONG AFTER FAR-RED 3"/>
    <property type="match status" value="1"/>
</dbReference>
<gene>
    <name evidence="2" type="ORF">F9L07_13325</name>
</gene>
<name>A0A7J5E377_NOCSI</name>
<dbReference type="GO" id="GO:0016810">
    <property type="term" value="F:hydrolase activity, acting on carbon-nitrogen (but not peptide) bonds"/>
    <property type="evidence" value="ECO:0007669"/>
    <property type="project" value="InterPro"/>
</dbReference>
<protein>
    <submittedName>
        <fullName evidence="2">Amidohydrolase</fullName>
    </submittedName>
</protein>
<dbReference type="InterPro" id="IPR032466">
    <property type="entry name" value="Metal_Hydrolase"/>
</dbReference>
<dbReference type="SUPFAM" id="SSF51556">
    <property type="entry name" value="Metallo-dependent hydrolases"/>
    <property type="match status" value="1"/>
</dbReference>
<dbReference type="InterPro" id="IPR013108">
    <property type="entry name" value="Amidohydro_3"/>
</dbReference>
<evidence type="ECO:0000313" key="2">
    <source>
        <dbReference type="EMBL" id="KAB2812720.1"/>
    </source>
</evidence>
<dbReference type="Gene3D" id="3.10.310.70">
    <property type="match status" value="1"/>
</dbReference>
<accession>A0A7J5E377</accession>
<reference evidence="2 3" key="1">
    <citation type="submission" date="2019-09" db="EMBL/GenBank/DDBJ databases">
        <title>Pimelobacter sp. isolated from Paulinella.</title>
        <authorList>
            <person name="Jeong S.E."/>
        </authorList>
    </citation>
    <scope>NUCLEOTIDE SEQUENCE [LARGE SCALE GENOMIC DNA]</scope>
    <source>
        <strain evidence="2 3">Pch-N</strain>
    </source>
</reference>
<dbReference type="RefSeq" id="WP_151580063.1">
    <property type="nucleotide sequence ID" value="NZ_WBVM01000001.1"/>
</dbReference>
<dbReference type="PANTHER" id="PTHR22642">
    <property type="entry name" value="IMIDAZOLONEPROPIONASE"/>
    <property type="match status" value="1"/>
</dbReference>
<dbReference type="CDD" id="cd01300">
    <property type="entry name" value="YtcJ_like"/>
    <property type="match status" value="1"/>
</dbReference>
<dbReference type="SUPFAM" id="SSF51338">
    <property type="entry name" value="Composite domain of metallo-dependent hydrolases"/>
    <property type="match status" value="1"/>
</dbReference>
<dbReference type="Pfam" id="PF07969">
    <property type="entry name" value="Amidohydro_3"/>
    <property type="match status" value="1"/>
</dbReference>
<feature type="domain" description="Amidohydrolase 3" evidence="1">
    <location>
        <begin position="58"/>
        <end position="532"/>
    </location>
</feature>
<dbReference type="AlphaFoldDB" id="A0A7J5E377"/>
<dbReference type="Proteomes" id="UP000449906">
    <property type="component" value="Unassembled WGS sequence"/>
</dbReference>
<comment type="caution">
    <text evidence="2">The sequence shown here is derived from an EMBL/GenBank/DDBJ whole genome shotgun (WGS) entry which is preliminary data.</text>
</comment>
<proteinExistence type="predicted"/>
<evidence type="ECO:0000259" key="1">
    <source>
        <dbReference type="Pfam" id="PF07969"/>
    </source>
</evidence>